<name>A0A1Y2HUU8_9FUNG</name>
<dbReference type="Proteomes" id="UP000193411">
    <property type="component" value="Unassembled WGS sequence"/>
</dbReference>
<feature type="non-terminal residue" evidence="2">
    <location>
        <position position="191"/>
    </location>
</feature>
<evidence type="ECO:0000256" key="1">
    <source>
        <dbReference type="SAM" id="MobiDB-lite"/>
    </source>
</evidence>
<evidence type="ECO:0000313" key="2">
    <source>
        <dbReference type="EMBL" id="ORZ38377.1"/>
    </source>
</evidence>
<protein>
    <submittedName>
        <fullName evidence="2">Uncharacterized protein</fullName>
    </submittedName>
</protein>
<proteinExistence type="predicted"/>
<organism evidence="2 3">
    <name type="scientific">Catenaria anguillulae PL171</name>
    <dbReference type="NCBI Taxonomy" id="765915"/>
    <lineage>
        <taxon>Eukaryota</taxon>
        <taxon>Fungi</taxon>
        <taxon>Fungi incertae sedis</taxon>
        <taxon>Blastocladiomycota</taxon>
        <taxon>Blastocladiomycetes</taxon>
        <taxon>Blastocladiales</taxon>
        <taxon>Catenariaceae</taxon>
        <taxon>Catenaria</taxon>
    </lineage>
</organism>
<feature type="compositionally biased region" description="Low complexity" evidence="1">
    <location>
        <begin position="169"/>
        <end position="181"/>
    </location>
</feature>
<dbReference type="EMBL" id="MCFL01000009">
    <property type="protein sequence ID" value="ORZ38377.1"/>
    <property type="molecule type" value="Genomic_DNA"/>
</dbReference>
<reference evidence="2 3" key="1">
    <citation type="submission" date="2016-07" db="EMBL/GenBank/DDBJ databases">
        <title>Pervasive Adenine N6-methylation of Active Genes in Fungi.</title>
        <authorList>
            <consortium name="DOE Joint Genome Institute"/>
            <person name="Mondo S.J."/>
            <person name="Dannebaum R.O."/>
            <person name="Kuo R.C."/>
            <person name="Labutti K."/>
            <person name="Haridas S."/>
            <person name="Kuo A."/>
            <person name="Salamov A."/>
            <person name="Ahrendt S.R."/>
            <person name="Lipzen A."/>
            <person name="Sullivan W."/>
            <person name="Andreopoulos W.B."/>
            <person name="Clum A."/>
            <person name="Lindquist E."/>
            <person name="Daum C."/>
            <person name="Ramamoorthy G.K."/>
            <person name="Gryganskyi A."/>
            <person name="Culley D."/>
            <person name="Magnuson J.K."/>
            <person name="James T.Y."/>
            <person name="O'Malley M.A."/>
            <person name="Stajich J.E."/>
            <person name="Spatafora J.W."/>
            <person name="Visel A."/>
            <person name="Grigoriev I.V."/>
        </authorList>
    </citation>
    <scope>NUCLEOTIDE SEQUENCE [LARGE SCALE GENOMIC DNA]</scope>
    <source>
        <strain evidence="2 3">PL171</strain>
    </source>
</reference>
<gene>
    <name evidence="2" type="ORF">BCR44DRAFT_44251</name>
</gene>
<feature type="compositionally biased region" description="Low complexity" evidence="1">
    <location>
        <begin position="141"/>
        <end position="152"/>
    </location>
</feature>
<comment type="caution">
    <text evidence="2">The sequence shown here is derived from an EMBL/GenBank/DDBJ whole genome shotgun (WGS) entry which is preliminary data.</text>
</comment>
<dbReference type="AlphaFoldDB" id="A0A1Y2HUU8"/>
<feature type="region of interest" description="Disordered" evidence="1">
    <location>
        <begin position="88"/>
        <end position="191"/>
    </location>
</feature>
<accession>A0A1Y2HUU8</accession>
<feature type="compositionally biased region" description="Polar residues" evidence="1">
    <location>
        <begin position="106"/>
        <end position="115"/>
    </location>
</feature>
<sequence length="191" mass="21128">MMQTRVPWPATLLPALFPCSRCRFGHNDRGDWGCNRDSRCGSRRLSLLPAALPGLAQPGDHLRPLATAWTVEKAFEESDRVKTFSFHRHGNQVPGETDERFGSFFPATSPTSQEQVPCPARNVPLKDGIDDSSNTHACKPSTFPSRSLSSSSQHDVRHAAIPTLHPHSQTQQPQEQPTATTRCPRTHTRAA</sequence>
<keyword evidence="3" id="KW-1185">Reference proteome</keyword>
<evidence type="ECO:0000313" key="3">
    <source>
        <dbReference type="Proteomes" id="UP000193411"/>
    </source>
</evidence>